<sequence>MNQARIAASLLVVVLSACKASAPAESAATPAAAPAQAAAISQSAAPAEASKPQPAVVAGKIELTEGACNKTEDDFWSFFQDYVNREDVRARYTAPTIEIRSYADPKKVLGSEVVQGNGAFKIGLVDNMWSYIEPSRADDDTPYDRVELDLRNQGDFMRMNFSKAEYAPNDDLIKKFGAPGAYVFQHKDNCWQLVQELR</sequence>
<dbReference type="PROSITE" id="PS51257">
    <property type="entry name" value="PROKAR_LIPOPROTEIN"/>
    <property type="match status" value="1"/>
</dbReference>
<feature type="chain" id="PRO_5045974886" description="Lipoprotein" evidence="1">
    <location>
        <begin position="23"/>
        <end position="198"/>
    </location>
</feature>
<organism evidence="2 3">
    <name type="scientific">Lysobacter gummosus</name>
    <dbReference type="NCBI Taxonomy" id="262324"/>
    <lineage>
        <taxon>Bacteria</taxon>
        <taxon>Pseudomonadati</taxon>
        <taxon>Pseudomonadota</taxon>
        <taxon>Gammaproteobacteria</taxon>
        <taxon>Lysobacterales</taxon>
        <taxon>Lysobacteraceae</taxon>
        <taxon>Lysobacter</taxon>
    </lineage>
</organism>
<evidence type="ECO:0000256" key="1">
    <source>
        <dbReference type="SAM" id="SignalP"/>
    </source>
</evidence>
<evidence type="ECO:0000313" key="3">
    <source>
        <dbReference type="Proteomes" id="UP000829194"/>
    </source>
</evidence>
<proteinExistence type="predicted"/>
<name>A0ABY3X4B9_9GAMM</name>
<accession>A0ABY3X4B9</accession>
<evidence type="ECO:0000313" key="2">
    <source>
        <dbReference type="EMBL" id="UNP27419.1"/>
    </source>
</evidence>
<reference evidence="2 3" key="1">
    <citation type="submission" date="2022-03" db="EMBL/GenBank/DDBJ databases">
        <title>Complete genome sequence of Lysobacter capsici VKM B-2533 and Lysobacter gummosus 10.1.1, promising sources of lytic agents.</title>
        <authorList>
            <person name="Tarlachkov S.V."/>
            <person name="Kudryakova I.V."/>
            <person name="Afoshin A.S."/>
            <person name="Leontyevskaya E.A."/>
            <person name="Leontyevskaya N.V."/>
        </authorList>
    </citation>
    <scope>NUCLEOTIDE SEQUENCE [LARGE SCALE GENOMIC DNA]</scope>
    <source>
        <strain evidence="2 3">10.1.1</strain>
    </source>
</reference>
<protein>
    <recommendedName>
        <fullName evidence="4">Lipoprotein</fullName>
    </recommendedName>
</protein>
<evidence type="ECO:0008006" key="4">
    <source>
        <dbReference type="Google" id="ProtNLM"/>
    </source>
</evidence>
<dbReference type="Proteomes" id="UP000829194">
    <property type="component" value="Chromosome"/>
</dbReference>
<keyword evidence="3" id="KW-1185">Reference proteome</keyword>
<dbReference type="RefSeq" id="WP_057943148.1">
    <property type="nucleotide sequence ID" value="NZ_CP011131.1"/>
</dbReference>
<dbReference type="EMBL" id="CP093547">
    <property type="protein sequence ID" value="UNP27419.1"/>
    <property type="molecule type" value="Genomic_DNA"/>
</dbReference>
<keyword evidence="1" id="KW-0732">Signal</keyword>
<gene>
    <name evidence="2" type="ORF">MOV92_12835</name>
</gene>
<feature type="signal peptide" evidence="1">
    <location>
        <begin position="1"/>
        <end position="22"/>
    </location>
</feature>